<evidence type="ECO:0000256" key="4">
    <source>
        <dbReference type="ARBA" id="ARBA00023136"/>
    </source>
</evidence>
<evidence type="ECO:0000256" key="2">
    <source>
        <dbReference type="ARBA" id="ARBA00022692"/>
    </source>
</evidence>
<feature type="transmembrane region" description="Helical" evidence="5">
    <location>
        <begin position="727"/>
        <end position="753"/>
    </location>
</feature>
<evidence type="ECO:0000313" key="7">
    <source>
        <dbReference type="EMBL" id="OMJ68537.1"/>
    </source>
</evidence>
<dbReference type="Proteomes" id="UP000187209">
    <property type="component" value="Unassembled WGS sequence"/>
</dbReference>
<sequence>MGKKKDKKKKKQESDDFSFSAENLSARGLTGDYQQEQGVAAKNDFSMMLSEKKNNLCKLFKGEHLETTGETEQDLERYHWEYVIVLKNPDFFVTSNEEVSRRVAEKLFRNAFRKKKFKNPHLENLQYNEELQAFILAFESLSPLLEGKKKLGGGRLIIEQGEVVDTQIPIMDFSSLIRNVILYKLVEHLGLKVKQVLSVSGEHIYLLITADIEDLKLEAERVRFSKQLEISLTDMVSLLPCDKALRPLHLLLSPSPEIDLLYKKIKPFYNKLFENNSDIEKYSFKYEAQGMTIASWKAYEKFLESIKIGIDLIKSTVKSKHNKYFMFKKIIKDSLEKANIGLSGKDKLKTMWERLHIKPCPPYAEYRRGNKEDELSSLWRLHETDETGERSLFKSMDRIRLLSTYLETAFDLNFLELKGYVAGHFPLHSKWQIKGRSVIIPANHELEEVQMKNAIQGLKPIVYETHLLKLWKTSLFFQEIPLSKIRNYFGEKIALYFEFLRLYQVYMLLPGILGLIIFVLQRHYPESSQIVMLMNIVYSIFMAIWSTVFLENWNRREASLAIIWGQTKFEQIEVPRGKFKGEPRRSPVTDQMDEVHFEESKRRRYFMLSIIVTVCIISTVLSIVAGLVLVREHYHNDYATYGTAIVNAFQILIFNVIYTKLAKYLTDLENHKTQVKYENSLIVKTFVFQFVNAFNSLFYIAFFKSSRIGCYALVEEEIVKTSCMNELYIQLLIIFAISYLKNLAEVGVPYIMFHINKSKKNSSSERGRFSESRVDLRSKIYSQFCKDYYLNRDIDCTLDDYLELAIQYGYVSLFAIAFPLSSTLAFIGLWLEMLTDKTKIIKLVRRPIPFGAKNIGTWKSIFSGISVIAIFTNTALFCFTAGTFTAQESMRNKDVVVFGCVVVLLLMFRGQIQLWIPDVPENYETVQARHEYVVSRVLRGKENQNIGEEVEKFDSRIYFTKFKGN</sequence>
<evidence type="ECO:0000259" key="6">
    <source>
        <dbReference type="Pfam" id="PF04547"/>
    </source>
</evidence>
<comment type="caution">
    <text evidence="7">The sequence shown here is derived from an EMBL/GenBank/DDBJ whole genome shotgun (WGS) entry which is preliminary data.</text>
</comment>
<keyword evidence="2 5" id="KW-0812">Transmembrane</keyword>
<reference evidence="7 8" key="1">
    <citation type="submission" date="2016-11" db="EMBL/GenBank/DDBJ databases">
        <title>The macronuclear genome of Stentor coeruleus: a giant cell with tiny introns.</title>
        <authorList>
            <person name="Slabodnick M."/>
            <person name="Ruby J.G."/>
            <person name="Reiff S.B."/>
            <person name="Swart E.C."/>
            <person name="Gosai S."/>
            <person name="Prabakaran S."/>
            <person name="Witkowska E."/>
            <person name="Larue G.E."/>
            <person name="Fisher S."/>
            <person name="Freeman R.M."/>
            <person name="Gunawardena J."/>
            <person name="Chu W."/>
            <person name="Stover N.A."/>
            <person name="Gregory B.D."/>
            <person name="Nowacki M."/>
            <person name="Derisi J."/>
            <person name="Roy S.W."/>
            <person name="Marshall W.F."/>
            <person name="Sood P."/>
        </authorList>
    </citation>
    <scope>NUCLEOTIDE SEQUENCE [LARGE SCALE GENOMIC DNA]</scope>
    <source>
        <strain evidence="7">WM001</strain>
    </source>
</reference>
<dbReference type="OrthoDB" id="292929at2759"/>
<keyword evidence="3 5" id="KW-1133">Transmembrane helix</keyword>
<feature type="transmembrane region" description="Helical" evidence="5">
    <location>
        <begin position="505"/>
        <end position="524"/>
    </location>
</feature>
<feature type="transmembrane region" description="Helical" evidence="5">
    <location>
        <begin position="808"/>
        <end position="831"/>
    </location>
</feature>
<keyword evidence="4 5" id="KW-0472">Membrane</keyword>
<feature type="transmembrane region" description="Helical" evidence="5">
    <location>
        <begin position="861"/>
        <end position="884"/>
    </location>
</feature>
<protein>
    <recommendedName>
        <fullName evidence="6">Anoctamin transmembrane domain-containing protein</fullName>
    </recommendedName>
</protein>
<gene>
    <name evidence="7" type="ORF">SteCoe_33980</name>
</gene>
<dbReference type="PANTHER" id="PTHR12308">
    <property type="entry name" value="ANOCTAMIN"/>
    <property type="match status" value="1"/>
</dbReference>
<feature type="transmembrane region" description="Helical" evidence="5">
    <location>
        <begin position="641"/>
        <end position="661"/>
    </location>
</feature>
<evidence type="ECO:0000256" key="1">
    <source>
        <dbReference type="ARBA" id="ARBA00004141"/>
    </source>
</evidence>
<dbReference type="SMR" id="A0A1R2AVL0"/>
<feature type="domain" description="Anoctamin transmembrane" evidence="6">
    <location>
        <begin position="485"/>
        <end position="929"/>
    </location>
</feature>
<dbReference type="AlphaFoldDB" id="A0A1R2AVL0"/>
<dbReference type="GO" id="GO:0005254">
    <property type="term" value="F:chloride channel activity"/>
    <property type="evidence" value="ECO:0007669"/>
    <property type="project" value="TreeGrafter"/>
</dbReference>
<dbReference type="GO" id="GO:0016020">
    <property type="term" value="C:membrane"/>
    <property type="evidence" value="ECO:0007669"/>
    <property type="project" value="UniProtKB-SubCell"/>
</dbReference>
<feature type="transmembrane region" description="Helical" evidence="5">
    <location>
        <begin position="896"/>
        <end position="916"/>
    </location>
</feature>
<evidence type="ECO:0000256" key="5">
    <source>
        <dbReference type="SAM" id="Phobius"/>
    </source>
</evidence>
<dbReference type="PANTHER" id="PTHR12308:SF73">
    <property type="entry name" value="ANOCTAMIN"/>
    <property type="match status" value="1"/>
</dbReference>
<accession>A0A1R2AVL0</accession>
<dbReference type="Pfam" id="PF04547">
    <property type="entry name" value="Anoctamin"/>
    <property type="match status" value="1"/>
</dbReference>
<name>A0A1R2AVL0_9CILI</name>
<dbReference type="InterPro" id="IPR007632">
    <property type="entry name" value="Anoctamin"/>
</dbReference>
<proteinExistence type="predicted"/>
<feature type="transmembrane region" description="Helical" evidence="5">
    <location>
        <begin position="605"/>
        <end position="629"/>
    </location>
</feature>
<feature type="transmembrane region" description="Helical" evidence="5">
    <location>
        <begin position="530"/>
        <end position="550"/>
    </location>
</feature>
<comment type="subcellular location">
    <subcellularLocation>
        <location evidence="1">Membrane</location>
        <topology evidence="1">Multi-pass membrane protein</topology>
    </subcellularLocation>
</comment>
<dbReference type="InterPro" id="IPR049452">
    <property type="entry name" value="Anoctamin_TM"/>
</dbReference>
<evidence type="ECO:0000313" key="8">
    <source>
        <dbReference type="Proteomes" id="UP000187209"/>
    </source>
</evidence>
<feature type="transmembrane region" description="Helical" evidence="5">
    <location>
        <begin position="681"/>
        <end position="702"/>
    </location>
</feature>
<keyword evidence="8" id="KW-1185">Reference proteome</keyword>
<evidence type="ECO:0000256" key="3">
    <source>
        <dbReference type="ARBA" id="ARBA00022989"/>
    </source>
</evidence>
<dbReference type="EMBL" id="MPUH01001315">
    <property type="protein sequence ID" value="OMJ68537.1"/>
    <property type="molecule type" value="Genomic_DNA"/>
</dbReference>
<organism evidence="7 8">
    <name type="scientific">Stentor coeruleus</name>
    <dbReference type="NCBI Taxonomy" id="5963"/>
    <lineage>
        <taxon>Eukaryota</taxon>
        <taxon>Sar</taxon>
        <taxon>Alveolata</taxon>
        <taxon>Ciliophora</taxon>
        <taxon>Postciliodesmatophora</taxon>
        <taxon>Heterotrichea</taxon>
        <taxon>Heterotrichida</taxon>
        <taxon>Stentoridae</taxon>
        <taxon>Stentor</taxon>
    </lineage>
</organism>